<evidence type="ECO:0000256" key="3">
    <source>
        <dbReference type="ARBA" id="ARBA00022692"/>
    </source>
</evidence>
<feature type="compositionally biased region" description="Basic and acidic residues" evidence="6">
    <location>
        <begin position="98"/>
        <end position="129"/>
    </location>
</feature>
<dbReference type="GO" id="GO:0005794">
    <property type="term" value="C:Golgi apparatus"/>
    <property type="evidence" value="ECO:0007669"/>
    <property type="project" value="TreeGrafter"/>
</dbReference>
<keyword evidence="3 7" id="KW-0812">Transmembrane</keyword>
<dbReference type="GO" id="GO:0015085">
    <property type="term" value="F:calcium ion transmembrane transporter activity"/>
    <property type="evidence" value="ECO:0007669"/>
    <property type="project" value="TreeGrafter"/>
</dbReference>
<feature type="compositionally biased region" description="Polar residues" evidence="6">
    <location>
        <begin position="43"/>
        <end position="55"/>
    </location>
</feature>
<evidence type="ECO:0000313" key="10">
    <source>
        <dbReference type="Proteomes" id="UP000186583"/>
    </source>
</evidence>
<evidence type="ECO:0000256" key="7">
    <source>
        <dbReference type="SAM" id="Phobius"/>
    </source>
</evidence>
<dbReference type="Pfam" id="PF01169">
    <property type="entry name" value="GDT1"/>
    <property type="match status" value="2"/>
</dbReference>
<feature type="chain" id="PRO_5012141342" evidence="8">
    <location>
        <begin position="22"/>
        <end position="525"/>
    </location>
</feature>
<protein>
    <submittedName>
        <fullName evidence="9">GCR1-dependent translation factor 1</fullName>
    </submittedName>
</protein>
<evidence type="ECO:0000256" key="5">
    <source>
        <dbReference type="ARBA" id="ARBA00023136"/>
    </source>
</evidence>
<dbReference type="STRING" id="708187.A0A1Q8RP15"/>
<feature type="compositionally biased region" description="Basic and acidic residues" evidence="6">
    <location>
        <begin position="138"/>
        <end position="164"/>
    </location>
</feature>
<dbReference type="EMBL" id="MPGH01000135">
    <property type="protein sequence ID" value="OLN86086.1"/>
    <property type="molecule type" value="Genomic_DNA"/>
</dbReference>
<evidence type="ECO:0000256" key="8">
    <source>
        <dbReference type="SAM" id="SignalP"/>
    </source>
</evidence>
<dbReference type="Proteomes" id="UP000186583">
    <property type="component" value="Unassembled WGS sequence"/>
</dbReference>
<feature type="transmembrane region" description="Helical" evidence="7">
    <location>
        <begin position="502"/>
        <end position="520"/>
    </location>
</feature>
<dbReference type="PROSITE" id="PS01214">
    <property type="entry name" value="UPF0016"/>
    <property type="match status" value="1"/>
</dbReference>
<evidence type="ECO:0000256" key="6">
    <source>
        <dbReference type="SAM" id="MobiDB-lite"/>
    </source>
</evidence>
<sequence>MRLRSRHSPLLLLLVPSLVAGLAVETKNKDGAKAVASTDKTTDSTVASSIKTRYGTNHAPVDGRDGMPHEGPFVDQDRDGKKEVVDTDTKKGLPPLKGRPEDPTVIDGKKIPESNDGVMNDKTRQKPKEGTIGTEGGVSEKDKARKAEEGRTGGKVDKKPEAPKEQPPLPHSEQEKILTTDKDAKKDSTKDKEKEHDHDHHTADQVAGLEKPAGLPDKLDDKPHPIPNSAHKDHLDLPKPKKPTPSLDDEAEGVIQPFHSFVLSLTMILVSEVGDKTFLVAALMAMKHDRMVVFSAAFGALLVMTVLSAVLGHAVPTLIPKRVTSFLAAGLFFVFGAKLLREGLAMDPNEGVTAELHEVERELAEKEKEGKRRGSAVSPYALEMGLSGGGRKSRSKSRFPSPPRSPSTSPTRSPSPGSGGIRGALSGLNNLLSLLLSPAWVQTFVMTFLGEWGDRSQIATIAMAAGQDYWWVTFGAMFGHCICTGAAVIGGRAIAGRVSLKVVTVGGAIAFLIFGFIYFVEAFYA</sequence>
<keyword evidence="4 7" id="KW-1133">Transmembrane helix</keyword>
<dbReference type="GO" id="GO:0032468">
    <property type="term" value="P:Golgi calcium ion homeostasis"/>
    <property type="evidence" value="ECO:0007669"/>
    <property type="project" value="TreeGrafter"/>
</dbReference>
<evidence type="ECO:0000256" key="4">
    <source>
        <dbReference type="ARBA" id="ARBA00022989"/>
    </source>
</evidence>
<comment type="subcellular location">
    <subcellularLocation>
        <location evidence="1">Membrane</location>
        <topology evidence="1">Multi-pass membrane protein</topology>
    </subcellularLocation>
</comment>
<feature type="compositionally biased region" description="Low complexity" evidence="6">
    <location>
        <begin position="406"/>
        <end position="416"/>
    </location>
</feature>
<keyword evidence="8" id="KW-0732">Signal</keyword>
<keyword evidence="5 7" id="KW-0472">Membrane</keyword>
<dbReference type="AlphaFoldDB" id="A0A1Q8RP15"/>
<comment type="similarity">
    <text evidence="2">Belongs to the GDT1 family.</text>
</comment>
<gene>
    <name evidence="9" type="ORF">CCHL11_05250</name>
</gene>
<feature type="compositionally biased region" description="Basic and acidic residues" evidence="6">
    <location>
        <begin position="75"/>
        <end position="91"/>
    </location>
</feature>
<organism evidence="9 10">
    <name type="scientific">Colletotrichum chlorophyti</name>
    <dbReference type="NCBI Taxonomy" id="708187"/>
    <lineage>
        <taxon>Eukaryota</taxon>
        <taxon>Fungi</taxon>
        <taxon>Dikarya</taxon>
        <taxon>Ascomycota</taxon>
        <taxon>Pezizomycotina</taxon>
        <taxon>Sordariomycetes</taxon>
        <taxon>Hypocreomycetidae</taxon>
        <taxon>Glomerellales</taxon>
        <taxon>Glomerellaceae</taxon>
        <taxon>Colletotrichum</taxon>
    </lineage>
</organism>
<evidence type="ECO:0000256" key="1">
    <source>
        <dbReference type="ARBA" id="ARBA00004141"/>
    </source>
</evidence>
<reference evidence="9 10" key="1">
    <citation type="submission" date="2016-11" db="EMBL/GenBank/DDBJ databases">
        <title>Draft Genome Assembly of Colletotrichum chlorophyti a pathogen of herbaceous plants.</title>
        <authorList>
            <person name="Gan P."/>
            <person name="Narusaka M."/>
            <person name="Tsushima A."/>
            <person name="Narusaka Y."/>
            <person name="Takano Y."/>
            <person name="Shirasu K."/>
        </authorList>
    </citation>
    <scope>NUCLEOTIDE SEQUENCE [LARGE SCALE GENOMIC DNA]</scope>
    <source>
        <strain evidence="9 10">NTL11</strain>
    </source>
</reference>
<dbReference type="InterPro" id="IPR049555">
    <property type="entry name" value="GDT1-like_CS"/>
</dbReference>
<feature type="region of interest" description="Disordered" evidence="6">
    <location>
        <begin position="382"/>
        <end position="419"/>
    </location>
</feature>
<evidence type="ECO:0000313" key="9">
    <source>
        <dbReference type="EMBL" id="OLN86086.1"/>
    </source>
</evidence>
<feature type="compositionally biased region" description="Basic and acidic residues" evidence="6">
    <location>
        <begin position="217"/>
        <end position="239"/>
    </location>
</feature>
<dbReference type="GO" id="GO:0032472">
    <property type="term" value="P:Golgi calcium ion transport"/>
    <property type="evidence" value="ECO:0007669"/>
    <property type="project" value="TreeGrafter"/>
</dbReference>
<dbReference type="InterPro" id="IPR001727">
    <property type="entry name" value="GDT1-like"/>
</dbReference>
<feature type="compositionally biased region" description="Basic and acidic residues" evidence="6">
    <location>
        <begin position="172"/>
        <end position="203"/>
    </location>
</feature>
<accession>A0A1Q8RP15</accession>
<evidence type="ECO:0000256" key="2">
    <source>
        <dbReference type="ARBA" id="ARBA00009190"/>
    </source>
</evidence>
<feature type="transmembrane region" description="Helical" evidence="7">
    <location>
        <begin position="323"/>
        <end position="340"/>
    </location>
</feature>
<dbReference type="OrthoDB" id="442680at2759"/>
<dbReference type="PANTHER" id="PTHR12608">
    <property type="entry name" value="TRANSMEMBRANE PROTEIN HTP-1 RELATED"/>
    <property type="match status" value="1"/>
</dbReference>
<feature type="signal peptide" evidence="8">
    <location>
        <begin position="1"/>
        <end position="21"/>
    </location>
</feature>
<proteinExistence type="inferred from homology"/>
<feature type="transmembrane region" description="Helical" evidence="7">
    <location>
        <begin position="469"/>
        <end position="490"/>
    </location>
</feature>
<feature type="region of interest" description="Disordered" evidence="6">
    <location>
        <begin position="34"/>
        <end position="250"/>
    </location>
</feature>
<name>A0A1Q8RP15_9PEZI</name>
<dbReference type="PANTHER" id="PTHR12608:SF1">
    <property type="entry name" value="TRANSMEMBRANE PROTEIN 165"/>
    <property type="match status" value="1"/>
</dbReference>
<feature type="transmembrane region" description="Helical" evidence="7">
    <location>
        <begin position="431"/>
        <end position="449"/>
    </location>
</feature>
<keyword evidence="10" id="KW-1185">Reference proteome</keyword>
<dbReference type="GO" id="GO:0005384">
    <property type="term" value="F:manganese ion transmembrane transporter activity"/>
    <property type="evidence" value="ECO:0007669"/>
    <property type="project" value="TreeGrafter"/>
</dbReference>
<comment type="caution">
    <text evidence="9">The sequence shown here is derived from an EMBL/GenBank/DDBJ whole genome shotgun (WGS) entry which is preliminary data.</text>
</comment>
<feature type="transmembrane region" description="Helical" evidence="7">
    <location>
        <begin position="292"/>
        <end position="311"/>
    </location>
</feature>
<dbReference type="GO" id="GO:0000329">
    <property type="term" value="C:fungal-type vacuole membrane"/>
    <property type="evidence" value="ECO:0007669"/>
    <property type="project" value="TreeGrafter"/>
</dbReference>